<accession>A0A5C6G234</accession>
<reference evidence="4" key="1">
    <citation type="submission" date="2018-12" db="EMBL/GenBank/DDBJ databases">
        <title>The complete genome of Metarhizium rileyi, a key fungal pathogen of Lepidoptera.</title>
        <authorList>
            <person name="Binneck E."/>
            <person name="Lastra C.C.L."/>
            <person name="Sosa-Gomez D.R."/>
        </authorList>
    </citation>
    <scope>NUCLEOTIDE SEQUENCE [LARGE SCALE GENOMIC DNA]</scope>
    <source>
        <strain evidence="4">Cep018-CH2</strain>
    </source>
</reference>
<protein>
    <submittedName>
        <fullName evidence="3">Uncharacterized protein</fullName>
    </submittedName>
</protein>
<evidence type="ECO:0000256" key="1">
    <source>
        <dbReference type="SAM" id="MobiDB-lite"/>
    </source>
</evidence>
<keyword evidence="2" id="KW-0732">Signal</keyword>
<feature type="compositionally biased region" description="Polar residues" evidence="1">
    <location>
        <begin position="53"/>
        <end position="62"/>
    </location>
</feature>
<feature type="compositionally biased region" description="Polar residues" evidence="1">
    <location>
        <begin position="26"/>
        <end position="36"/>
    </location>
</feature>
<evidence type="ECO:0000313" key="3">
    <source>
        <dbReference type="EMBL" id="TWU71524.1"/>
    </source>
</evidence>
<feature type="compositionally biased region" description="Basic and acidic residues" evidence="1">
    <location>
        <begin position="82"/>
        <end position="96"/>
    </location>
</feature>
<organism evidence="3 4">
    <name type="scientific">Metarhizium rileyi (strain RCEF 4871)</name>
    <name type="common">Nomuraea rileyi</name>
    <dbReference type="NCBI Taxonomy" id="1649241"/>
    <lineage>
        <taxon>Eukaryota</taxon>
        <taxon>Fungi</taxon>
        <taxon>Dikarya</taxon>
        <taxon>Ascomycota</taxon>
        <taxon>Pezizomycotina</taxon>
        <taxon>Sordariomycetes</taxon>
        <taxon>Hypocreomycetidae</taxon>
        <taxon>Hypocreales</taxon>
        <taxon>Clavicipitaceae</taxon>
        <taxon>Metarhizium</taxon>
    </lineage>
</organism>
<dbReference type="AlphaFoldDB" id="A0A5C6G234"/>
<feature type="region of interest" description="Disordered" evidence="1">
    <location>
        <begin position="24"/>
        <end position="114"/>
    </location>
</feature>
<evidence type="ECO:0000256" key="2">
    <source>
        <dbReference type="SAM" id="SignalP"/>
    </source>
</evidence>
<name>A0A5C6G234_METRR</name>
<feature type="chain" id="PRO_5022956139" evidence="2">
    <location>
        <begin position="20"/>
        <end position="165"/>
    </location>
</feature>
<sequence length="165" mass="17620">MQLQSLTYTVLGLSGLVLGLPCVSPQKDTPSPQTMPTKAAPAVDAVELPAPSSVASHDTTATPAVAVGEPRKEGSLQVEEAAETKQRGDTDGVKDVDDGENSSSTNNKPAAGHEDCYPWELRQKHPFKLPAYGIKTCPPPASYRPESLENLGQWKDGVKCYTEED</sequence>
<dbReference type="EMBL" id="SBHS01000043">
    <property type="protein sequence ID" value="TWU71524.1"/>
    <property type="molecule type" value="Genomic_DNA"/>
</dbReference>
<dbReference type="Proteomes" id="UP000317257">
    <property type="component" value="Unassembled WGS sequence"/>
</dbReference>
<feature type="signal peptide" evidence="2">
    <location>
        <begin position="1"/>
        <end position="19"/>
    </location>
</feature>
<gene>
    <name evidence="3" type="ORF">ED733_003180</name>
</gene>
<comment type="caution">
    <text evidence="3">The sequence shown here is derived from an EMBL/GenBank/DDBJ whole genome shotgun (WGS) entry which is preliminary data.</text>
</comment>
<evidence type="ECO:0000313" key="4">
    <source>
        <dbReference type="Proteomes" id="UP000317257"/>
    </source>
</evidence>
<proteinExistence type="predicted"/>